<evidence type="ECO:0000313" key="5">
    <source>
        <dbReference type="Proteomes" id="UP001555786"/>
    </source>
</evidence>
<gene>
    <name evidence="4" type="ORF">ABXS05_06190</name>
</gene>
<name>A0ABV3PHL0_9HYPH</name>
<proteinExistence type="predicted"/>
<feature type="region of interest" description="Disordered" evidence="2">
    <location>
        <begin position="501"/>
        <end position="524"/>
    </location>
</feature>
<dbReference type="InterPro" id="IPR025839">
    <property type="entry name" value="RLAN_dom"/>
</dbReference>
<dbReference type="Gene3D" id="3.40.50.20">
    <property type="match status" value="1"/>
</dbReference>
<keyword evidence="1" id="KW-0067">ATP-binding</keyword>
<evidence type="ECO:0000256" key="2">
    <source>
        <dbReference type="SAM" id="MobiDB-lite"/>
    </source>
</evidence>
<dbReference type="Pfam" id="PF14401">
    <property type="entry name" value="RLAN"/>
    <property type="match status" value="1"/>
</dbReference>
<dbReference type="InterPro" id="IPR011761">
    <property type="entry name" value="ATP-grasp"/>
</dbReference>
<dbReference type="Gene3D" id="3.30.1490.20">
    <property type="entry name" value="ATP-grasp fold, A domain"/>
    <property type="match status" value="1"/>
</dbReference>
<dbReference type="PANTHER" id="PTHR21621">
    <property type="entry name" value="RIBOSOMAL PROTEIN S6 MODIFICATION PROTEIN"/>
    <property type="match status" value="1"/>
</dbReference>
<comment type="caution">
    <text evidence="4">The sequence shown here is derived from an EMBL/GenBank/DDBJ whole genome shotgun (WGS) entry which is preliminary data.</text>
</comment>
<dbReference type="Gene3D" id="3.30.470.20">
    <property type="entry name" value="ATP-grasp fold, B domain"/>
    <property type="match status" value="1"/>
</dbReference>
<dbReference type="EMBL" id="JBFNQD010000001">
    <property type="protein sequence ID" value="MEW9305116.1"/>
    <property type="molecule type" value="Genomic_DNA"/>
</dbReference>
<feature type="compositionally biased region" description="Basic and acidic residues" evidence="2">
    <location>
        <begin position="515"/>
        <end position="524"/>
    </location>
</feature>
<feature type="domain" description="ATP-grasp" evidence="3">
    <location>
        <begin position="301"/>
        <end position="491"/>
    </location>
</feature>
<sequence>MPAQLIIVEKSSDFRWSVPGVRVITAQDFIAEGPGLLQRPRRIINLCRSYAYLSIGYYVSLLAEARGERVTPSMEAITDLQVKAVQAQKLAGLERCLGPLASVPKAVEAMRIQVFFGQVEERNAEDRGVEDRGLAEFASRSFELFRCPLLAIDLERLEGGAGWKIAALHPLDPRDVDPARDSLFLDGLARFCRRPWRHVPSASGPRMDLAILHDPKDPLPPSKLKTLQAMVRIGQDMDIAVELIEKKDYPRLTQFDALFIRETTAIAHHTFRFARKAASEGMPVIDDPGSILRCTNKAFLSELLAGNGIATPRTLFLTRRTLSGFETQLTYPAVLKVPDGAFSLSVKKAENWQQFQEIAAIMLKQSGLILVQDYVYTPFDWRIGILAGEVIFAAKYFMSSGHWQIIQHGEAGAYTEGRTQAVPVEEVPREVIEPAVRAAGLIGNGLYGVDLKQTKSGVVVIEINDNPNIDLGLEDAAAGEGLYRRLLSHFQALVDARHRPPAPALPSGAIHRPRLVHDLRDTGS</sequence>
<evidence type="ECO:0000313" key="4">
    <source>
        <dbReference type="EMBL" id="MEW9305116.1"/>
    </source>
</evidence>
<dbReference type="Proteomes" id="UP001555786">
    <property type="component" value="Unassembled WGS sequence"/>
</dbReference>
<accession>A0ABV3PHL0</accession>
<dbReference type="RefSeq" id="WP_367623272.1">
    <property type="nucleotide sequence ID" value="NZ_JBFNQD010000001.1"/>
</dbReference>
<evidence type="ECO:0000256" key="1">
    <source>
        <dbReference type="PROSITE-ProRule" id="PRU00409"/>
    </source>
</evidence>
<dbReference type="PROSITE" id="PS50975">
    <property type="entry name" value="ATP_GRASP"/>
    <property type="match status" value="1"/>
</dbReference>
<protein>
    <submittedName>
        <fullName evidence="4">RimK family protein</fullName>
    </submittedName>
</protein>
<keyword evidence="1" id="KW-0547">Nucleotide-binding</keyword>
<reference evidence="4 5" key="1">
    <citation type="submission" date="2024-07" db="EMBL/GenBank/DDBJ databases">
        <title>Description of Labrys sedimenti sp. nov., isolated from a diclofenac-degrading enrichment culture.</title>
        <authorList>
            <person name="Tancsics A."/>
            <person name="Csepanyi A."/>
        </authorList>
    </citation>
    <scope>NUCLEOTIDE SEQUENCE [LARGE SCALE GENOMIC DNA]</scope>
    <source>
        <strain evidence="4 5">LMG 23578</strain>
    </source>
</reference>
<evidence type="ECO:0000259" key="3">
    <source>
        <dbReference type="PROSITE" id="PS50975"/>
    </source>
</evidence>
<dbReference type="InterPro" id="IPR013815">
    <property type="entry name" value="ATP_grasp_subdomain_1"/>
</dbReference>
<dbReference type="PANTHER" id="PTHR21621:SF0">
    <property type="entry name" value="BETA-CITRYLGLUTAMATE SYNTHASE B-RELATED"/>
    <property type="match status" value="1"/>
</dbReference>
<dbReference type="InterPro" id="IPR013651">
    <property type="entry name" value="ATP-grasp_RimK-type"/>
</dbReference>
<dbReference type="Pfam" id="PF08443">
    <property type="entry name" value="RimK"/>
    <property type="match status" value="1"/>
</dbReference>
<dbReference type="SUPFAM" id="SSF56059">
    <property type="entry name" value="Glutathione synthetase ATP-binding domain-like"/>
    <property type="match status" value="1"/>
</dbReference>
<keyword evidence="5" id="KW-1185">Reference proteome</keyword>
<organism evidence="4 5">
    <name type="scientific">Labrys neptuniae</name>
    <dbReference type="NCBI Taxonomy" id="376174"/>
    <lineage>
        <taxon>Bacteria</taxon>
        <taxon>Pseudomonadati</taxon>
        <taxon>Pseudomonadota</taxon>
        <taxon>Alphaproteobacteria</taxon>
        <taxon>Hyphomicrobiales</taxon>
        <taxon>Xanthobacteraceae</taxon>
        <taxon>Labrys</taxon>
    </lineage>
</organism>